<dbReference type="Proteomes" id="UP001732700">
    <property type="component" value="Chromosome 1A"/>
</dbReference>
<keyword evidence="2" id="KW-1185">Reference proteome</keyword>
<proteinExistence type="predicted"/>
<evidence type="ECO:0000313" key="2">
    <source>
        <dbReference type="Proteomes" id="UP001732700"/>
    </source>
</evidence>
<reference evidence="1" key="2">
    <citation type="submission" date="2025-09" db="UniProtKB">
        <authorList>
            <consortium name="EnsemblPlants"/>
        </authorList>
    </citation>
    <scope>IDENTIFICATION</scope>
</reference>
<name>A0ACD5TBH3_AVESA</name>
<evidence type="ECO:0000313" key="1">
    <source>
        <dbReference type="EnsemblPlants" id="AVESA.00010b.r2.1AG0024840.1.CDS.1"/>
    </source>
</evidence>
<reference evidence="1" key="1">
    <citation type="submission" date="2021-05" db="EMBL/GenBank/DDBJ databases">
        <authorList>
            <person name="Scholz U."/>
            <person name="Mascher M."/>
            <person name="Fiebig A."/>
        </authorList>
    </citation>
    <scope>NUCLEOTIDE SEQUENCE [LARGE SCALE GENOMIC DNA]</scope>
</reference>
<protein>
    <submittedName>
        <fullName evidence="1">Uncharacterized protein</fullName>
    </submittedName>
</protein>
<dbReference type="EnsemblPlants" id="AVESA.00010b.r2.1AG0024840.1">
    <property type="protein sequence ID" value="AVESA.00010b.r2.1AG0024840.1.CDS.1"/>
    <property type="gene ID" value="AVESA.00010b.r2.1AG0024840"/>
</dbReference>
<sequence length="401" mass="44276">MLHLRSCILTHLISSPSASPIPFPLHRLLSAAAPAVSPSHSFAVEEYLVENCGLTQPQALKASVKLTHLKSRTNPDAVLAFLAGLGLSSADVAGAVAKDPQLLCASVEKTLGPVVAGLTSHGLPQAEIASLISLGRTIFRCRSAVSNLPYYMSLFGTIESLVRFLKQSSALLGCSLEKVVKPNVAYLRECGLADCHISKMCLSTPWVLSSNRGRIQAMVACAEGLGVPPGSAMFRHMLQAVAYVTEEKFPAKVEFLKNTFRWSDAEVGIAVCRAPRVLVRSKEALQNGSKFLFSEVGLEPAYIAHRPALLNYSLQRRSRPRYYVLRYLKGNGLIDCARDYYYTVMLPEKVFVEKYIRHYKETKKVFVLLHVVTRILELRKCETRPLSNTLNILLPVELLLH</sequence>
<organism evidence="1 2">
    <name type="scientific">Avena sativa</name>
    <name type="common">Oat</name>
    <dbReference type="NCBI Taxonomy" id="4498"/>
    <lineage>
        <taxon>Eukaryota</taxon>
        <taxon>Viridiplantae</taxon>
        <taxon>Streptophyta</taxon>
        <taxon>Embryophyta</taxon>
        <taxon>Tracheophyta</taxon>
        <taxon>Spermatophyta</taxon>
        <taxon>Magnoliopsida</taxon>
        <taxon>Liliopsida</taxon>
        <taxon>Poales</taxon>
        <taxon>Poaceae</taxon>
        <taxon>BOP clade</taxon>
        <taxon>Pooideae</taxon>
        <taxon>Poodae</taxon>
        <taxon>Poeae</taxon>
        <taxon>Poeae Chloroplast Group 1 (Aveneae type)</taxon>
        <taxon>Aveninae</taxon>
        <taxon>Avena</taxon>
    </lineage>
</organism>
<accession>A0ACD5TBH3</accession>